<dbReference type="AlphaFoldDB" id="A0A7W6BBY0"/>
<dbReference type="EMBL" id="JACIDG010000008">
    <property type="protein sequence ID" value="MBB3916022.1"/>
    <property type="molecule type" value="Genomic_DNA"/>
</dbReference>
<protein>
    <submittedName>
        <fullName evidence="1">Uncharacterized protein</fullName>
    </submittedName>
</protein>
<dbReference type="Proteomes" id="UP000545490">
    <property type="component" value="Unassembled WGS sequence"/>
</dbReference>
<evidence type="ECO:0000313" key="1">
    <source>
        <dbReference type="EMBL" id="MBB3916022.1"/>
    </source>
</evidence>
<proteinExistence type="predicted"/>
<gene>
    <name evidence="2" type="ORF">EFB14_19355</name>
    <name evidence="1" type="ORF">GGQ65_003322</name>
</gene>
<dbReference type="RefSeq" id="WP_126828087.1">
    <property type="nucleotide sequence ID" value="NZ_JACIDG010000008.1"/>
</dbReference>
<dbReference type="EMBL" id="RJJU01000010">
    <property type="protein sequence ID" value="RUM11043.1"/>
    <property type="molecule type" value="Genomic_DNA"/>
</dbReference>
<sequence length="287" mass="31820">MWLDDDPDHAIWSTVHELVWRDTQFATIAQLARDNPDGPLNTSLIAEALIGGQVAQQVMAIRRLTDRTRNRISLWRLITDVKGSLHLMTRENFVCHDGLPYDYAAVSAAERADRVPGIAFWGPTSGPKAWCTSARAHEQFDRVAGISPDDRQRDDVIPKSVFVRLENMLASSGASRIADWSHAFLAHAGAQVDRKSVDNVKVGNDKISAAIRELTRITEYLSSEVLWIGGYGSSLISTAQYDVFEKLENPVAPQDRQQDAAAVWQQKTSDWDEALAGVEDLLSPPEG</sequence>
<evidence type="ECO:0000313" key="2">
    <source>
        <dbReference type="EMBL" id="RUM11043.1"/>
    </source>
</evidence>
<accession>A0A7W6BBY0</accession>
<name>A0A7W6BBY0_9HYPH</name>
<reference evidence="2 3" key="1">
    <citation type="submission" date="2018-11" db="EMBL/GenBank/DDBJ databases">
        <authorList>
            <person name="Huo Y."/>
        </authorList>
    </citation>
    <scope>NUCLEOTIDE SEQUENCE [LARGE SCALE GENOMIC DNA]</scope>
    <source>
        <strain evidence="2 3">CCBAU 33202</strain>
    </source>
</reference>
<evidence type="ECO:0000313" key="4">
    <source>
        <dbReference type="Proteomes" id="UP000545490"/>
    </source>
</evidence>
<keyword evidence="3" id="KW-1185">Reference proteome</keyword>
<organism evidence="1 4">
    <name type="scientific">Rhizobium fabae</name>
    <dbReference type="NCBI Taxonomy" id="573179"/>
    <lineage>
        <taxon>Bacteria</taxon>
        <taxon>Pseudomonadati</taxon>
        <taxon>Pseudomonadota</taxon>
        <taxon>Alphaproteobacteria</taxon>
        <taxon>Hyphomicrobiales</taxon>
        <taxon>Rhizobiaceae</taxon>
        <taxon>Rhizobium/Agrobacterium group</taxon>
        <taxon>Rhizobium</taxon>
    </lineage>
</organism>
<comment type="caution">
    <text evidence="1">The sequence shown here is derived from an EMBL/GenBank/DDBJ whole genome shotgun (WGS) entry which is preliminary data.</text>
</comment>
<evidence type="ECO:0000313" key="3">
    <source>
        <dbReference type="Proteomes" id="UP000272004"/>
    </source>
</evidence>
<dbReference type="Proteomes" id="UP000272004">
    <property type="component" value="Unassembled WGS sequence"/>
</dbReference>
<reference evidence="1 4" key="2">
    <citation type="submission" date="2020-08" db="EMBL/GenBank/DDBJ databases">
        <title>Genomic Encyclopedia of Type Strains, Phase IV (KMG-IV): sequencing the most valuable type-strain genomes for metagenomic binning, comparative biology and taxonomic classification.</title>
        <authorList>
            <person name="Goeker M."/>
        </authorList>
    </citation>
    <scope>NUCLEOTIDE SEQUENCE [LARGE SCALE GENOMIC DNA]</scope>
    <source>
        <strain evidence="1 4">DSM 19331</strain>
    </source>
</reference>